<accession>A0A9P3CA44</accession>
<dbReference type="GeneID" id="66931442"/>
<dbReference type="RefSeq" id="XP_043130977.1">
    <property type="nucleotide sequence ID" value="XM_043275042.1"/>
</dbReference>
<comment type="similarity">
    <text evidence="2">Belongs to the AIM9 family.</text>
</comment>
<dbReference type="OrthoDB" id="2831558at2759"/>
<keyword evidence="9" id="KW-1185">Reference proteome</keyword>
<reference evidence="8 9" key="1">
    <citation type="submission" date="2021-02" db="EMBL/GenBank/DDBJ databases">
        <title>Pan-genome distribution and transcriptional activeness of fungal secondary metabolism genes in Aspergillus section Fumigati.</title>
        <authorList>
            <person name="Takahashi H."/>
            <person name="Umemura M."/>
            <person name="Ninomiya A."/>
            <person name="Kusuya Y."/>
            <person name="Urayama S."/>
            <person name="Shimizu M."/>
            <person name="Watanabe A."/>
            <person name="Kamei K."/>
            <person name="Yaguchi T."/>
            <person name="Hagiwara D."/>
        </authorList>
    </citation>
    <scope>NUCLEOTIDE SEQUENCE [LARGE SCALE GENOMIC DNA]</scope>
    <source>
        <strain evidence="8 9">IFM 47045</strain>
    </source>
</reference>
<gene>
    <name evidence="8" type="ORF">Aspvir_003460</name>
</gene>
<dbReference type="Pfam" id="PF01636">
    <property type="entry name" value="APH"/>
    <property type="match status" value="1"/>
</dbReference>
<keyword evidence="4" id="KW-0809">Transit peptide</keyword>
<proteinExistence type="inferred from homology"/>
<evidence type="ECO:0000256" key="3">
    <source>
        <dbReference type="ARBA" id="ARBA00016197"/>
    </source>
</evidence>
<evidence type="ECO:0000256" key="5">
    <source>
        <dbReference type="ARBA" id="ARBA00023128"/>
    </source>
</evidence>
<name>A0A9P3CA44_ASPVI</name>
<organism evidence="8 9">
    <name type="scientific">Aspergillus viridinutans</name>
    <dbReference type="NCBI Taxonomy" id="75553"/>
    <lineage>
        <taxon>Eukaryota</taxon>
        <taxon>Fungi</taxon>
        <taxon>Dikarya</taxon>
        <taxon>Ascomycota</taxon>
        <taxon>Pezizomycotina</taxon>
        <taxon>Eurotiomycetes</taxon>
        <taxon>Eurotiomycetidae</taxon>
        <taxon>Eurotiales</taxon>
        <taxon>Aspergillaceae</taxon>
        <taxon>Aspergillus</taxon>
        <taxon>Aspergillus subgen. Fumigati</taxon>
    </lineage>
</organism>
<evidence type="ECO:0000256" key="6">
    <source>
        <dbReference type="ARBA" id="ARBA00031849"/>
    </source>
</evidence>
<dbReference type="PANTHER" id="PTHR36091:SF1">
    <property type="entry name" value="ALTERED INHERITANCE OF MITOCHONDRIA PROTEIN 9, MITOCHONDRIAL"/>
    <property type="match status" value="1"/>
</dbReference>
<dbReference type="InterPro" id="IPR011009">
    <property type="entry name" value="Kinase-like_dom_sf"/>
</dbReference>
<evidence type="ECO:0000256" key="1">
    <source>
        <dbReference type="ARBA" id="ARBA00004173"/>
    </source>
</evidence>
<protein>
    <recommendedName>
        <fullName evidence="3">Altered inheritance of mitochondria protein 9, mitochondrial</fullName>
    </recommendedName>
    <alternativeName>
        <fullName evidence="6">Found in mitochondrial proteome protein 29</fullName>
    </alternativeName>
</protein>
<dbReference type="GO" id="GO:0005739">
    <property type="term" value="C:mitochondrion"/>
    <property type="evidence" value="ECO:0007669"/>
    <property type="project" value="UniProtKB-SubCell"/>
</dbReference>
<dbReference type="Proteomes" id="UP000710440">
    <property type="component" value="Unassembled WGS sequence"/>
</dbReference>
<dbReference type="Gene3D" id="3.90.1200.10">
    <property type="match status" value="1"/>
</dbReference>
<dbReference type="PANTHER" id="PTHR36091">
    <property type="entry name" value="ALTERED INHERITANCE OF MITOCHONDRIA PROTEIN 9, MITOCHONDRIAL"/>
    <property type="match status" value="1"/>
</dbReference>
<dbReference type="EMBL" id="BOPL01000015">
    <property type="protein sequence ID" value="GIK07791.1"/>
    <property type="molecule type" value="Genomic_DNA"/>
</dbReference>
<evidence type="ECO:0000313" key="9">
    <source>
        <dbReference type="Proteomes" id="UP000710440"/>
    </source>
</evidence>
<evidence type="ECO:0000313" key="8">
    <source>
        <dbReference type="EMBL" id="GIK07791.1"/>
    </source>
</evidence>
<comment type="subcellular location">
    <subcellularLocation>
        <location evidence="1">Mitochondrion</location>
    </subcellularLocation>
</comment>
<dbReference type="InterPro" id="IPR051035">
    <property type="entry name" value="Mito_inheritance_9"/>
</dbReference>
<evidence type="ECO:0000256" key="4">
    <source>
        <dbReference type="ARBA" id="ARBA00022946"/>
    </source>
</evidence>
<keyword evidence="5" id="KW-0496">Mitochondrion</keyword>
<dbReference type="AlphaFoldDB" id="A0A9P3CA44"/>
<feature type="domain" description="Aminoglycoside phosphotransferase" evidence="7">
    <location>
        <begin position="43"/>
        <end position="314"/>
    </location>
</feature>
<evidence type="ECO:0000256" key="2">
    <source>
        <dbReference type="ARBA" id="ARBA00005543"/>
    </source>
</evidence>
<dbReference type="InterPro" id="IPR002575">
    <property type="entry name" value="Aminoglycoside_PTrfase"/>
</dbReference>
<evidence type="ECO:0000259" key="7">
    <source>
        <dbReference type="Pfam" id="PF01636"/>
    </source>
</evidence>
<dbReference type="SUPFAM" id="SSF56112">
    <property type="entry name" value="Protein kinase-like (PK-like)"/>
    <property type="match status" value="1"/>
</dbReference>
<sequence>MINEKDQLQQRFVKFNVESLCYQASSLFGDATKCVRIVKLEGNFNKAFLLTMDNGSEVVAKIPCPNAGTPSLTTVSEVATLKFLRSYTSIQVPEVLAWSSDAANPVGAEYIIMEKIPGVPLAERWETMKILERYKVIDRIVAMEKELGSLQFPAYGSLFLRESVPSEYRHYALSSALDPAKLFCVGPSCDQSMWHKYLADESKAVQDVGPWTSLSDFALSIPQRELRFIANEAAEVQHHLNCFSERQSVDEYSDLLQKVKDILPILSHHPRVVEVAGPALSHTDLHLGNIFVSSDDPTAIEGIIDWQSAQIAPLFIQARFPEFLRPPKDYNPGTAIPSLPDNFEELNPEQKERAMKDKTLATQSKYYEMSCLAYNKHVHKAMRLDRSLWEPFTCCQLFSNGSLVPLRNSLIRISQYWAHLELPGSCPFAFPEEVLDMHNEQVVKYQDMLYLRDIVKTQLCTDDRGWIPIERWEETNKMNKYLFDMYIETMSEELSPDAAAKTWPFPPNGSCV</sequence>
<comment type="caution">
    <text evidence="8">The sequence shown here is derived from an EMBL/GenBank/DDBJ whole genome shotgun (WGS) entry which is preliminary data.</text>
</comment>